<feature type="compositionally biased region" description="Low complexity" evidence="1">
    <location>
        <begin position="558"/>
        <end position="576"/>
    </location>
</feature>
<dbReference type="GO" id="GO:0007015">
    <property type="term" value="P:actin filament organization"/>
    <property type="evidence" value="ECO:0007669"/>
    <property type="project" value="TreeGrafter"/>
</dbReference>
<dbReference type="Gene3D" id="1.10.418.10">
    <property type="entry name" value="Calponin-like domain"/>
    <property type="match status" value="1"/>
</dbReference>
<feature type="compositionally biased region" description="Pro residues" evidence="1">
    <location>
        <begin position="548"/>
        <end position="557"/>
    </location>
</feature>
<feature type="compositionally biased region" description="Polar residues" evidence="1">
    <location>
        <begin position="168"/>
        <end position="177"/>
    </location>
</feature>
<feature type="region of interest" description="Disordered" evidence="1">
    <location>
        <begin position="130"/>
        <end position="222"/>
    </location>
</feature>
<reference evidence="3" key="1">
    <citation type="journal article" date="2023" name="Mol. Phylogenet. Evol.">
        <title>Genome-scale phylogeny and comparative genomics of the fungal order Sordariales.</title>
        <authorList>
            <person name="Hensen N."/>
            <person name="Bonometti L."/>
            <person name="Westerberg I."/>
            <person name="Brannstrom I.O."/>
            <person name="Guillou S."/>
            <person name="Cros-Aarteil S."/>
            <person name="Calhoun S."/>
            <person name="Haridas S."/>
            <person name="Kuo A."/>
            <person name="Mondo S."/>
            <person name="Pangilinan J."/>
            <person name="Riley R."/>
            <person name="LaButti K."/>
            <person name="Andreopoulos B."/>
            <person name="Lipzen A."/>
            <person name="Chen C."/>
            <person name="Yan M."/>
            <person name="Daum C."/>
            <person name="Ng V."/>
            <person name="Clum A."/>
            <person name="Steindorff A."/>
            <person name="Ohm R.A."/>
            <person name="Martin F."/>
            <person name="Silar P."/>
            <person name="Natvig D.O."/>
            <person name="Lalanne C."/>
            <person name="Gautier V."/>
            <person name="Ament-Velasquez S.L."/>
            <person name="Kruys A."/>
            <person name="Hutchinson M.I."/>
            <person name="Powell A.J."/>
            <person name="Barry K."/>
            <person name="Miller A.N."/>
            <person name="Grigoriev I.V."/>
            <person name="Debuchy R."/>
            <person name="Gladieux P."/>
            <person name="Hiltunen Thoren M."/>
            <person name="Johannesson H."/>
        </authorList>
    </citation>
    <scope>NUCLEOTIDE SEQUENCE</scope>
    <source>
        <strain evidence="3">CBS 508.74</strain>
    </source>
</reference>
<protein>
    <recommendedName>
        <fullName evidence="2">Calponin-homology (CH) domain-containing protein</fullName>
    </recommendedName>
</protein>
<accession>A0AAN6TJK9</accession>
<evidence type="ECO:0000259" key="2">
    <source>
        <dbReference type="PROSITE" id="PS50021"/>
    </source>
</evidence>
<dbReference type="InterPro" id="IPR003096">
    <property type="entry name" value="SM22_calponin"/>
</dbReference>
<keyword evidence="4" id="KW-1185">Reference proteome</keyword>
<dbReference type="EMBL" id="MU853335">
    <property type="protein sequence ID" value="KAK4115120.1"/>
    <property type="molecule type" value="Genomic_DNA"/>
</dbReference>
<dbReference type="InterPro" id="IPR050606">
    <property type="entry name" value="Calponin-like"/>
</dbReference>
<feature type="region of interest" description="Disordered" evidence="1">
    <location>
        <begin position="407"/>
        <end position="587"/>
    </location>
</feature>
<comment type="caution">
    <text evidence="3">The sequence shown here is derived from an EMBL/GenBank/DDBJ whole genome shotgun (WGS) entry which is preliminary data.</text>
</comment>
<dbReference type="PANTHER" id="PTHR47385">
    <property type="entry name" value="CALPONIN"/>
    <property type="match status" value="1"/>
</dbReference>
<reference evidence="3" key="2">
    <citation type="submission" date="2023-05" db="EMBL/GenBank/DDBJ databases">
        <authorList>
            <consortium name="Lawrence Berkeley National Laboratory"/>
            <person name="Steindorff A."/>
            <person name="Hensen N."/>
            <person name="Bonometti L."/>
            <person name="Westerberg I."/>
            <person name="Brannstrom I.O."/>
            <person name="Guillou S."/>
            <person name="Cros-Aarteil S."/>
            <person name="Calhoun S."/>
            <person name="Haridas S."/>
            <person name="Kuo A."/>
            <person name="Mondo S."/>
            <person name="Pangilinan J."/>
            <person name="Riley R."/>
            <person name="Labutti K."/>
            <person name="Andreopoulos B."/>
            <person name="Lipzen A."/>
            <person name="Chen C."/>
            <person name="Yanf M."/>
            <person name="Daum C."/>
            <person name="Ng V."/>
            <person name="Clum A."/>
            <person name="Ohm R."/>
            <person name="Martin F."/>
            <person name="Silar P."/>
            <person name="Natvig D."/>
            <person name="Lalanne C."/>
            <person name="Gautier V."/>
            <person name="Ament-Velasquez S.L."/>
            <person name="Kruys A."/>
            <person name="Hutchinson M.I."/>
            <person name="Powell A.J."/>
            <person name="Barry K."/>
            <person name="Miller A.N."/>
            <person name="Grigoriev I.V."/>
            <person name="Debuchy R."/>
            <person name="Gladieux P."/>
            <person name="Thoren M.H."/>
            <person name="Johannesson H."/>
        </authorList>
    </citation>
    <scope>NUCLEOTIDE SEQUENCE</scope>
    <source>
        <strain evidence="3">CBS 508.74</strain>
    </source>
</reference>
<name>A0AAN6TJK9_9PEZI</name>
<proteinExistence type="predicted"/>
<dbReference type="RefSeq" id="XP_064672690.1">
    <property type="nucleotide sequence ID" value="XM_064811149.1"/>
</dbReference>
<dbReference type="InterPro" id="IPR036872">
    <property type="entry name" value="CH_dom_sf"/>
</dbReference>
<evidence type="ECO:0000313" key="4">
    <source>
        <dbReference type="Proteomes" id="UP001302812"/>
    </source>
</evidence>
<evidence type="ECO:0000313" key="3">
    <source>
        <dbReference type="EMBL" id="KAK4115120.1"/>
    </source>
</evidence>
<feature type="compositionally biased region" description="Polar residues" evidence="1">
    <location>
        <begin position="189"/>
        <end position="209"/>
    </location>
</feature>
<dbReference type="GO" id="GO:0015629">
    <property type="term" value="C:actin cytoskeleton"/>
    <property type="evidence" value="ECO:0007669"/>
    <property type="project" value="TreeGrafter"/>
</dbReference>
<dbReference type="GO" id="GO:0051015">
    <property type="term" value="F:actin filament binding"/>
    <property type="evidence" value="ECO:0007669"/>
    <property type="project" value="TreeGrafter"/>
</dbReference>
<dbReference type="Proteomes" id="UP001302812">
    <property type="component" value="Unassembled WGS sequence"/>
</dbReference>
<feature type="compositionally biased region" description="Basic and acidic residues" evidence="1">
    <location>
        <begin position="267"/>
        <end position="363"/>
    </location>
</feature>
<gene>
    <name evidence="3" type="ORF">N656DRAFT_704068</name>
</gene>
<feature type="region of interest" description="Disordered" evidence="1">
    <location>
        <begin position="641"/>
        <end position="672"/>
    </location>
</feature>
<dbReference type="CDD" id="cd21210">
    <property type="entry name" value="CH_SCP1-like"/>
    <property type="match status" value="1"/>
</dbReference>
<feature type="domain" description="Calponin-homology (CH)" evidence="2">
    <location>
        <begin position="21"/>
        <end position="128"/>
    </location>
</feature>
<dbReference type="PANTHER" id="PTHR47385:SF14">
    <property type="entry name" value="TRANSGELIN"/>
    <property type="match status" value="1"/>
</dbReference>
<feature type="region of interest" description="Disordered" evidence="1">
    <location>
        <begin position="256"/>
        <end position="392"/>
    </location>
</feature>
<dbReference type="SUPFAM" id="SSF47576">
    <property type="entry name" value="Calponin-homology domain, CH-domain"/>
    <property type="match status" value="1"/>
</dbReference>
<dbReference type="PROSITE" id="PS50021">
    <property type="entry name" value="CH"/>
    <property type="match status" value="1"/>
</dbReference>
<dbReference type="SMART" id="SM00033">
    <property type="entry name" value="CH"/>
    <property type="match status" value="1"/>
</dbReference>
<sequence length="672" mass="74780">MASVSSLDKDLRKLRLDKYTPAAANEAKQWIERVLGERLPPGDLLEGLKDGVALCKLVNLVVGPPGVKFKQSSMPFVQMENISQFLRACQAPPLNLQQHDMFLTVDLYEEKDPAQVLQCIGAFSRAANSVNPSAFPDPIGPRSSRGGVMSPQPTGAVTPTDLRGRAMSNASNTSSSFYGRGSALAPSKTGDSGSGRWSPTKSPTQGTSSPPAPVSSWSKREHEGATAPAWNIAQYGYMGGASQGNLGIAFGGRRQITSAGPHVPTLAEKEKRRKEKEAEEERQRQEEERRRKAEIEAEEERARLEEERRWEEETRRLREEERRRVEEERRRWAEEERQWKLTEEKRRREEEEAEARLREERQRARNQKSNGQLRGQYLSQYQADQESADKARIRQLEKELELARQREAEYEAGRQGRSLRPTSAVSDKKARSRSRSRPAQPVARTDSWSVRDERNFLAAQWSQHHQQQQQHQPDEAIGVPSPLSHSSRPLPDPTSPPAKVKTHRTGEAPPPALPVRKQHTGSRPLPDPTAYTSASSPEAARQRQQQPSPQPPPPLPPQKQQQQQPPPQTTTQKKTAAGGGGGWASKSLLEREMELERQRQREWEEAQQQTAKAAAAGTAGVVDGIGGGIGGRWDVSQWAGYTGGDSQNKGAQGIGANRRQIVGPRPLPNPPR</sequence>
<feature type="compositionally biased region" description="Low complexity" evidence="1">
    <location>
        <begin position="480"/>
        <end position="489"/>
    </location>
</feature>
<dbReference type="InterPro" id="IPR001715">
    <property type="entry name" value="CH_dom"/>
</dbReference>
<dbReference type="PRINTS" id="PR00888">
    <property type="entry name" value="SM22CALPONIN"/>
</dbReference>
<evidence type="ECO:0000256" key="1">
    <source>
        <dbReference type="SAM" id="MobiDB-lite"/>
    </source>
</evidence>
<organism evidence="3 4">
    <name type="scientific">Canariomyces notabilis</name>
    <dbReference type="NCBI Taxonomy" id="2074819"/>
    <lineage>
        <taxon>Eukaryota</taxon>
        <taxon>Fungi</taxon>
        <taxon>Dikarya</taxon>
        <taxon>Ascomycota</taxon>
        <taxon>Pezizomycotina</taxon>
        <taxon>Sordariomycetes</taxon>
        <taxon>Sordariomycetidae</taxon>
        <taxon>Sordariales</taxon>
        <taxon>Chaetomiaceae</taxon>
        <taxon>Canariomyces</taxon>
    </lineage>
</organism>
<dbReference type="GeneID" id="89935274"/>
<dbReference type="AlphaFoldDB" id="A0AAN6TJK9"/>
<feature type="compositionally biased region" description="Polar residues" evidence="1">
    <location>
        <begin position="367"/>
        <end position="385"/>
    </location>
</feature>
<dbReference type="Pfam" id="PF00307">
    <property type="entry name" value="CH"/>
    <property type="match status" value="1"/>
</dbReference>